<dbReference type="RefSeq" id="XP_002739283.1">
    <property type="nucleotide sequence ID" value="XM_002739237.2"/>
</dbReference>
<evidence type="ECO:0000256" key="8">
    <source>
        <dbReference type="PROSITE-ProRule" id="PRU00205"/>
    </source>
</evidence>
<dbReference type="PANTHER" id="PTHR12371">
    <property type="entry name" value="TRANSLOCATION ASSOCIATED MEMBRANE PROTEIN"/>
    <property type="match status" value="1"/>
</dbReference>
<feature type="region of interest" description="Disordered" evidence="9">
    <location>
        <begin position="334"/>
        <end position="399"/>
    </location>
</feature>
<feature type="compositionally biased region" description="Basic and acidic residues" evidence="9">
    <location>
        <begin position="373"/>
        <end position="385"/>
    </location>
</feature>
<keyword evidence="12" id="KW-1185">Reference proteome</keyword>
<accession>A0ABM0GX46</accession>
<evidence type="ECO:0000256" key="2">
    <source>
        <dbReference type="ARBA" id="ARBA00005999"/>
    </source>
</evidence>
<organism evidence="12 13">
    <name type="scientific">Saccoglossus kowalevskii</name>
    <name type="common">Acorn worm</name>
    <dbReference type="NCBI Taxonomy" id="10224"/>
    <lineage>
        <taxon>Eukaryota</taxon>
        <taxon>Metazoa</taxon>
        <taxon>Hemichordata</taxon>
        <taxon>Enteropneusta</taxon>
        <taxon>Harrimaniidae</taxon>
        <taxon>Saccoglossus</taxon>
    </lineage>
</organism>
<reference evidence="13" key="1">
    <citation type="submission" date="2025-08" db="UniProtKB">
        <authorList>
            <consortium name="RefSeq"/>
        </authorList>
    </citation>
    <scope>IDENTIFICATION</scope>
    <source>
        <tissue evidence="13">Testes</tissue>
    </source>
</reference>
<evidence type="ECO:0000256" key="4">
    <source>
        <dbReference type="ARBA" id="ARBA00022692"/>
    </source>
</evidence>
<sequence>MGIRRKIGSSSSKNPPILSHEFVIQNHADIVSCVAMVFVLGLMFQWSTSYASLFVAIQHNITEVFNDTDVPDVTTYTCGLSDVFTIFFYMLVCIIVHAVLQEYVLDKVNRRMHLSKVKHSKFNESGQLLFFYLVSVVWGADIALREKFFLNPSSLWDGYPHTKMPFILKFFFIIQISYWLHILPELYFQKIKKEEIGARVRYSVLHVIFITGAFATSLTRLALFCLVIHYLVEAIFHFARLMYFSDKNEISKPAFLAWAGMFVGARFLTVTIAVLMLWIKLGKAENQGFDRATGNFNSPLLRMNILGSVCFLQAWMMWNFITFQLKRRRENRALAAATTSGKKRETRKPKDKKAKKDESRKKREERDLDSEDDSHLPEADQRIKSEQVGVRTRSRSKKH</sequence>
<dbReference type="PROSITE" id="PS50922">
    <property type="entry name" value="TLC"/>
    <property type="match status" value="1"/>
</dbReference>
<protein>
    <submittedName>
        <fullName evidence="13">Translocating chain-associated membrane protein 1-like 1-like</fullName>
    </submittedName>
</protein>
<evidence type="ECO:0000313" key="13">
    <source>
        <dbReference type="RefSeq" id="XP_002739283.1"/>
    </source>
</evidence>
<feature type="compositionally biased region" description="Basic residues" evidence="9">
    <location>
        <begin position="344"/>
        <end position="353"/>
    </location>
</feature>
<feature type="transmembrane region" description="Helical" evidence="10">
    <location>
        <begin position="164"/>
        <end position="184"/>
    </location>
</feature>
<dbReference type="InterPro" id="IPR006634">
    <property type="entry name" value="TLC-dom"/>
</dbReference>
<feature type="transmembrane region" description="Helical" evidence="10">
    <location>
        <begin position="221"/>
        <end position="243"/>
    </location>
</feature>
<dbReference type="GeneID" id="100372689"/>
<evidence type="ECO:0000256" key="5">
    <source>
        <dbReference type="ARBA" id="ARBA00022927"/>
    </source>
</evidence>
<gene>
    <name evidence="13" type="primary">LOC100372689</name>
</gene>
<dbReference type="Pfam" id="PF03798">
    <property type="entry name" value="TRAM_LAG1_CLN8"/>
    <property type="match status" value="1"/>
</dbReference>
<dbReference type="PIRSF" id="PIRSF005449">
    <property type="entry name" value="Translocation_assoc_membrane"/>
    <property type="match status" value="1"/>
</dbReference>
<evidence type="ECO:0000256" key="1">
    <source>
        <dbReference type="ARBA" id="ARBA00004141"/>
    </source>
</evidence>
<dbReference type="SMART" id="SM00724">
    <property type="entry name" value="TLC"/>
    <property type="match status" value="1"/>
</dbReference>
<evidence type="ECO:0000313" key="12">
    <source>
        <dbReference type="Proteomes" id="UP000694865"/>
    </source>
</evidence>
<keyword evidence="3" id="KW-0813">Transport</keyword>
<dbReference type="PANTHER" id="PTHR12371:SF11">
    <property type="entry name" value="TRANSLOCATING CHAIN-ASSOCIATED MEMBRANE PROTEIN"/>
    <property type="match status" value="1"/>
</dbReference>
<proteinExistence type="inferred from homology"/>
<dbReference type="InterPro" id="IPR016447">
    <property type="entry name" value="Translocation_assoc_membrane"/>
</dbReference>
<keyword evidence="7 8" id="KW-0472">Membrane</keyword>
<evidence type="ECO:0000256" key="3">
    <source>
        <dbReference type="ARBA" id="ARBA00022448"/>
    </source>
</evidence>
<feature type="domain" description="TLC" evidence="11">
    <location>
        <begin position="120"/>
        <end position="331"/>
    </location>
</feature>
<feature type="transmembrane region" description="Helical" evidence="10">
    <location>
        <begin position="255"/>
        <end position="279"/>
    </location>
</feature>
<feature type="transmembrane region" description="Helical" evidence="10">
    <location>
        <begin position="126"/>
        <end position="144"/>
    </location>
</feature>
<feature type="transmembrane region" description="Helical" evidence="10">
    <location>
        <begin position="28"/>
        <end position="46"/>
    </location>
</feature>
<keyword evidence="5" id="KW-0653">Protein transport</keyword>
<evidence type="ECO:0000256" key="6">
    <source>
        <dbReference type="ARBA" id="ARBA00022989"/>
    </source>
</evidence>
<dbReference type="Proteomes" id="UP000694865">
    <property type="component" value="Unplaced"/>
</dbReference>
<evidence type="ECO:0000256" key="9">
    <source>
        <dbReference type="SAM" id="MobiDB-lite"/>
    </source>
</evidence>
<keyword evidence="6 10" id="KW-1133">Transmembrane helix</keyword>
<feature type="compositionally biased region" description="Basic and acidic residues" evidence="9">
    <location>
        <begin position="354"/>
        <end position="366"/>
    </location>
</feature>
<evidence type="ECO:0000256" key="10">
    <source>
        <dbReference type="SAM" id="Phobius"/>
    </source>
</evidence>
<comment type="subcellular location">
    <subcellularLocation>
        <location evidence="1">Membrane</location>
        <topology evidence="1">Multi-pass membrane protein</topology>
    </subcellularLocation>
</comment>
<evidence type="ECO:0000259" key="11">
    <source>
        <dbReference type="PROSITE" id="PS50922"/>
    </source>
</evidence>
<evidence type="ECO:0000256" key="7">
    <source>
        <dbReference type="ARBA" id="ARBA00023136"/>
    </source>
</evidence>
<name>A0ABM0GX46_SACKO</name>
<feature type="transmembrane region" description="Helical" evidence="10">
    <location>
        <begin position="299"/>
        <end position="321"/>
    </location>
</feature>
<keyword evidence="4 8" id="KW-0812">Transmembrane</keyword>
<feature type="transmembrane region" description="Helical" evidence="10">
    <location>
        <begin position="196"/>
        <end position="215"/>
    </location>
</feature>
<feature type="transmembrane region" description="Helical" evidence="10">
    <location>
        <begin position="86"/>
        <end position="105"/>
    </location>
</feature>
<comment type="similarity">
    <text evidence="2">Belongs to the TRAM family.</text>
</comment>